<proteinExistence type="predicted"/>
<comment type="caution">
    <text evidence="2">The sequence shown here is derived from an EMBL/GenBank/DDBJ whole genome shotgun (WGS) entry which is preliminary data.</text>
</comment>
<feature type="region of interest" description="Disordered" evidence="1">
    <location>
        <begin position="115"/>
        <end position="135"/>
    </location>
</feature>
<dbReference type="Proteomes" id="UP001165083">
    <property type="component" value="Unassembled WGS sequence"/>
</dbReference>
<dbReference type="AlphaFoldDB" id="A0A9W6U1B8"/>
<evidence type="ECO:0000313" key="2">
    <source>
        <dbReference type="EMBL" id="GMF26786.1"/>
    </source>
</evidence>
<sequence length="282" mass="30856">MLKLYTRVLTSSIVTKMFSPLPGDHQVSWKSTACLKSRADRALLQAIGANAAGRCRRGRCNVAAHAIALGWPQQKCSLCVLAASEPRPALRRALPRGVRQRNRAFNVVKPRRKIDFSASAGPPAAKTPSQSQPRIDFAASAGPVRIRDDDCDETVTRQSLQALDNLLENSKGPSEKPTADRWEDLTASEDEPSYPLTPKQAPMTLEDLAEPESDDNSDGVWERTGVTPQAKVENSSMPLWQRMSALQVMAESTYRYTKKTTEKALSLSHGCSPSYASPPVVP</sequence>
<dbReference type="OrthoDB" id="98034at2759"/>
<feature type="region of interest" description="Disordered" evidence="1">
    <location>
        <begin position="263"/>
        <end position="282"/>
    </location>
</feature>
<organism evidence="2 3">
    <name type="scientific">Phytophthora lilii</name>
    <dbReference type="NCBI Taxonomy" id="2077276"/>
    <lineage>
        <taxon>Eukaryota</taxon>
        <taxon>Sar</taxon>
        <taxon>Stramenopiles</taxon>
        <taxon>Oomycota</taxon>
        <taxon>Peronosporomycetes</taxon>
        <taxon>Peronosporales</taxon>
        <taxon>Peronosporaceae</taxon>
        <taxon>Phytophthora</taxon>
    </lineage>
</organism>
<evidence type="ECO:0000313" key="3">
    <source>
        <dbReference type="Proteomes" id="UP001165083"/>
    </source>
</evidence>
<feature type="region of interest" description="Disordered" evidence="1">
    <location>
        <begin position="163"/>
        <end position="199"/>
    </location>
</feature>
<protein>
    <submittedName>
        <fullName evidence="2">Unnamed protein product</fullName>
    </submittedName>
</protein>
<dbReference type="EMBL" id="BSXW01000628">
    <property type="protein sequence ID" value="GMF26786.1"/>
    <property type="molecule type" value="Genomic_DNA"/>
</dbReference>
<accession>A0A9W6U1B8</accession>
<keyword evidence="3" id="KW-1185">Reference proteome</keyword>
<name>A0A9W6U1B8_9STRA</name>
<feature type="compositionally biased region" description="Polar residues" evidence="1">
    <location>
        <begin position="163"/>
        <end position="172"/>
    </location>
</feature>
<evidence type="ECO:0000256" key="1">
    <source>
        <dbReference type="SAM" id="MobiDB-lite"/>
    </source>
</evidence>
<feature type="compositionally biased region" description="Basic and acidic residues" evidence="1">
    <location>
        <begin position="173"/>
        <end position="184"/>
    </location>
</feature>
<reference evidence="2" key="1">
    <citation type="submission" date="2023-04" db="EMBL/GenBank/DDBJ databases">
        <title>Phytophthora lilii NBRC 32176.</title>
        <authorList>
            <person name="Ichikawa N."/>
            <person name="Sato H."/>
            <person name="Tonouchi N."/>
        </authorList>
    </citation>
    <scope>NUCLEOTIDE SEQUENCE</scope>
    <source>
        <strain evidence="2">NBRC 32176</strain>
    </source>
</reference>
<gene>
    <name evidence="2" type="ORF">Plil01_001116000</name>
</gene>